<dbReference type="GO" id="GO:0005886">
    <property type="term" value="C:plasma membrane"/>
    <property type="evidence" value="ECO:0007669"/>
    <property type="project" value="UniProtKB-SubCell"/>
</dbReference>
<evidence type="ECO:0000256" key="8">
    <source>
        <dbReference type="SAM" id="Phobius"/>
    </source>
</evidence>
<feature type="transmembrane region" description="Helical" evidence="8">
    <location>
        <begin position="21"/>
        <end position="42"/>
    </location>
</feature>
<organism evidence="9 10">
    <name type="scientific">Rhodocyclus tenuis</name>
    <name type="common">Rhodospirillum tenue</name>
    <dbReference type="NCBI Taxonomy" id="1066"/>
    <lineage>
        <taxon>Bacteria</taxon>
        <taxon>Pseudomonadati</taxon>
        <taxon>Pseudomonadota</taxon>
        <taxon>Betaproteobacteria</taxon>
        <taxon>Rhodocyclales</taxon>
        <taxon>Rhodocyclaceae</taxon>
        <taxon>Rhodocyclus</taxon>
    </lineage>
</organism>
<keyword evidence="6 8" id="KW-0472">Membrane</keyword>
<keyword evidence="4 7" id="KW-0812">Transmembrane</keyword>
<comment type="similarity">
    <text evidence="2 7">Belongs to the ExbD/TolR family.</text>
</comment>
<dbReference type="GO" id="GO:0022857">
    <property type="term" value="F:transmembrane transporter activity"/>
    <property type="evidence" value="ECO:0007669"/>
    <property type="project" value="InterPro"/>
</dbReference>
<evidence type="ECO:0000313" key="9">
    <source>
        <dbReference type="EMBL" id="MBB4248682.1"/>
    </source>
</evidence>
<dbReference type="Proteomes" id="UP000587070">
    <property type="component" value="Unassembled WGS sequence"/>
</dbReference>
<dbReference type="GO" id="GO:0015031">
    <property type="term" value="P:protein transport"/>
    <property type="evidence" value="ECO:0007669"/>
    <property type="project" value="UniProtKB-KW"/>
</dbReference>
<dbReference type="OrthoDB" id="9798629at2"/>
<proteinExistence type="inferred from homology"/>
<evidence type="ECO:0000256" key="3">
    <source>
        <dbReference type="ARBA" id="ARBA00022475"/>
    </source>
</evidence>
<sequence>MTRRYRQHEDSFGPARAELNLVPLIDVMLVLLVIVMIASPWLTHAVTIELPRVSSATKPPPPAHVELDIGAKGELYWQNNPLAASELADYVAQAVARDAEVELRIHADRRAAYEHVARAMAIASRGGIGRIGFVSDPER</sequence>
<accession>A0A840GJR3</accession>
<keyword evidence="3" id="KW-1003">Cell membrane</keyword>
<dbReference type="AlphaFoldDB" id="A0A840GJR3"/>
<evidence type="ECO:0000256" key="1">
    <source>
        <dbReference type="ARBA" id="ARBA00004162"/>
    </source>
</evidence>
<evidence type="ECO:0000256" key="7">
    <source>
        <dbReference type="RuleBase" id="RU003879"/>
    </source>
</evidence>
<dbReference type="PANTHER" id="PTHR30558:SF7">
    <property type="entry name" value="TOL-PAL SYSTEM PROTEIN TOLR"/>
    <property type="match status" value="1"/>
</dbReference>
<evidence type="ECO:0000256" key="2">
    <source>
        <dbReference type="ARBA" id="ARBA00005811"/>
    </source>
</evidence>
<protein>
    <submittedName>
        <fullName evidence="9">Biopolymer transport protein ExbD</fullName>
    </submittedName>
</protein>
<keyword evidence="7" id="KW-0813">Transport</keyword>
<comment type="subcellular location">
    <subcellularLocation>
        <location evidence="1">Cell membrane</location>
        <topology evidence="1">Single-pass membrane protein</topology>
    </subcellularLocation>
    <subcellularLocation>
        <location evidence="7">Cell membrane</location>
        <topology evidence="7">Single-pass type II membrane protein</topology>
    </subcellularLocation>
</comment>
<dbReference type="EMBL" id="JACIGE010000013">
    <property type="protein sequence ID" value="MBB4248682.1"/>
    <property type="molecule type" value="Genomic_DNA"/>
</dbReference>
<dbReference type="PANTHER" id="PTHR30558">
    <property type="entry name" value="EXBD MEMBRANE COMPONENT OF PMF-DRIVEN MACROMOLECULE IMPORT SYSTEM"/>
    <property type="match status" value="1"/>
</dbReference>
<evidence type="ECO:0000256" key="4">
    <source>
        <dbReference type="ARBA" id="ARBA00022692"/>
    </source>
</evidence>
<dbReference type="Pfam" id="PF02472">
    <property type="entry name" value="ExbD"/>
    <property type="match status" value="1"/>
</dbReference>
<keyword evidence="7" id="KW-0653">Protein transport</keyword>
<evidence type="ECO:0000313" key="10">
    <source>
        <dbReference type="Proteomes" id="UP000587070"/>
    </source>
</evidence>
<gene>
    <name evidence="9" type="ORF">GGD90_003082</name>
</gene>
<keyword evidence="10" id="KW-1185">Reference proteome</keyword>
<name>A0A840GJR3_RHOTE</name>
<dbReference type="Gene3D" id="3.30.420.270">
    <property type="match status" value="1"/>
</dbReference>
<keyword evidence="5 8" id="KW-1133">Transmembrane helix</keyword>
<reference evidence="9 10" key="1">
    <citation type="submission" date="2020-08" db="EMBL/GenBank/DDBJ databases">
        <title>Genome sequencing of Purple Non-Sulfur Bacteria from various extreme environments.</title>
        <authorList>
            <person name="Mayer M."/>
        </authorList>
    </citation>
    <scope>NUCLEOTIDE SEQUENCE [LARGE SCALE GENOMIC DNA]</scope>
    <source>
        <strain evidence="9 10">2761</strain>
    </source>
</reference>
<comment type="caution">
    <text evidence="9">The sequence shown here is derived from an EMBL/GenBank/DDBJ whole genome shotgun (WGS) entry which is preliminary data.</text>
</comment>
<evidence type="ECO:0000256" key="5">
    <source>
        <dbReference type="ARBA" id="ARBA00022989"/>
    </source>
</evidence>
<dbReference type="RefSeq" id="WP_153117633.1">
    <property type="nucleotide sequence ID" value="NZ_JACIGE010000013.1"/>
</dbReference>
<dbReference type="InterPro" id="IPR003400">
    <property type="entry name" value="ExbD"/>
</dbReference>
<evidence type="ECO:0000256" key="6">
    <source>
        <dbReference type="ARBA" id="ARBA00023136"/>
    </source>
</evidence>